<dbReference type="SMART" id="SM00937">
    <property type="entry name" value="PCRF"/>
    <property type="match status" value="1"/>
</dbReference>
<dbReference type="PROSITE" id="PS00745">
    <property type="entry name" value="RF_PROK_I"/>
    <property type="match status" value="1"/>
</dbReference>
<dbReference type="Gene3D" id="3.30.160.20">
    <property type="match status" value="1"/>
</dbReference>
<dbReference type="OrthoDB" id="2019491at2759"/>
<dbReference type="InterPro" id="IPR004374">
    <property type="entry name" value="PrfB"/>
</dbReference>
<sequence length="316" mass="35024">MEDEIVVIEKKLQDATAWDDAPTALKDSARLGDLRKKLSTYRELADINTGMHELAVLAQESDTQMQGELVSELEALHTRASQYLVTLWLSEPTDLNSAYIDVRSGSGGTEACDFALMLARMYTKWGHSRGFTVQTVDESPGDVAGIKSATLLLIGPYAYGYAQYESGVHRLVRISPFDSAGARHTSFASVRVSPHFDESSDDVGIELNASDLKITTMRSQGAGGQHVNKVESAVRITHIPSGITVTCQQERSQHRNRAVAMSLLRSRLYEVEMRKRAQTKADVHNILPGIGWSSQIRSYVLHPYQLIKDMAIWEGE</sequence>
<dbReference type="NCBIfam" id="TIGR00020">
    <property type="entry name" value="prfB"/>
    <property type="match status" value="1"/>
</dbReference>
<dbReference type="InterPro" id="IPR005139">
    <property type="entry name" value="PCRF"/>
</dbReference>
<accession>A0A4V3XIW2</accession>
<dbReference type="SUPFAM" id="SSF75620">
    <property type="entry name" value="Release factor"/>
    <property type="match status" value="1"/>
</dbReference>
<evidence type="ECO:0000256" key="1">
    <source>
        <dbReference type="ARBA" id="ARBA00010835"/>
    </source>
</evidence>
<dbReference type="PANTHER" id="PTHR43116:SF3">
    <property type="entry name" value="CLASS I PEPTIDE CHAIN RELEASE FACTOR"/>
    <property type="match status" value="1"/>
</dbReference>
<name>A0A4V3XIW2_9APHY</name>
<comment type="caution">
    <text evidence="4">The sequence shown here is derived from an EMBL/GenBank/DDBJ whole genome shotgun (WGS) entry which is preliminary data.</text>
</comment>
<evidence type="ECO:0000313" key="5">
    <source>
        <dbReference type="Proteomes" id="UP000308730"/>
    </source>
</evidence>
<dbReference type="Gene3D" id="3.30.70.1660">
    <property type="match status" value="1"/>
</dbReference>
<dbReference type="Proteomes" id="UP000308730">
    <property type="component" value="Unassembled WGS sequence"/>
</dbReference>
<dbReference type="InterPro" id="IPR045853">
    <property type="entry name" value="Pep_chain_release_fac_I_sf"/>
</dbReference>
<dbReference type="Pfam" id="PF00472">
    <property type="entry name" value="RF-1"/>
    <property type="match status" value="1"/>
</dbReference>
<keyword evidence="2" id="KW-0648">Protein biosynthesis</keyword>
<dbReference type="EMBL" id="SGPM01000071">
    <property type="protein sequence ID" value="THH30703.1"/>
    <property type="molecule type" value="Genomic_DNA"/>
</dbReference>
<dbReference type="InterPro" id="IPR000352">
    <property type="entry name" value="Pep_chain_release_fac_I"/>
</dbReference>
<dbReference type="PANTHER" id="PTHR43116">
    <property type="entry name" value="PEPTIDE CHAIN RELEASE FACTOR 2"/>
    <property type="match status" value="1"/>
</dbReference>
<dbReference type="GO" id="GO:0016149">
    <property type="term" value="F:translation release factor activity, codon specific"/>
    <property type="evidence" value="ECO:0007669"/>
    <property type="project" value="InterPro"/>
</dbReference>
<protein>
    <recommendedName>
        <fullName evidence="3">Prokaryotic-type class I peptide chain release factors domain-containing protein</fullName>
    </recommendedName>
</protein>
<dbReference type="AlphaFoldDB" id="A0A4V3XIW2"/>
<evidence type="ECO:0000259" key="3">
    <source>
        <dbReference type="PROSITE" id="PS00745"/>
    </source>
</evidence>
<proteinExistence type="inferred from homology"/>
<dbReference type="GO" id="GO:0005739">
    <property type="term" value="C:mitochondrion"/>
    <property type="evidence" value="ECO:0007669"/>
    <property type="project" value="GOC"/>
</dbReference>
<dbReference type="Pfam" id="PF03462">
    <property type="entry name" value="PCRF"/>
    <property type="match status" value="1"/>
</dbReference>
<comment type="similarity">
    <text evidence="1">Belongs to the prokaryotic/mitochondrial release factor family.</text>
</comment>
<evidence type="ECO:0000313" key="4">
    <source>
        <dbReference type="EMBL" id="THH30703.1"/>
    </source>
</evidence>
<gene>
    <name evidence="4" type="ORF">EUX98_g3504</name>
</gene>
<reference evidence="4 5" key="1">
    <citation type="submission" date="2019-02" db="EMBL/GenBank/DDBJ databases">
        <title>Genome sequencing of the rare red list fungi Antrodiella citrinella (Flaviporus citrinellus).</title>
        <authorList>
            <person name="Buettner E."/>
            <person name="Kellner H."/>
        </authorList>
    </citation>
    <scope>NUCLEOTIDE SEQUENCE [LARGE SCALE GENOMIC DNA]</scope>
    <source>
        <strain evidence="4 5">DSM 108506</strain>
    </source>
</reference>
<evidence type="ECO:0000256" key="2">
    <source>
        <dbReference type="ARBA" id="ARBA00022917"/>
    </source>
</evidence>
<feature type="domain" description="Prokaryotic-type class I peptide chain release factors" evidence="3">
    <location>
        <begin position="218"/>
        <end position="234"/>
    </location>
</feature>
<dbReference type="GO" id="GO:0032543">
    <property type="term" value="P:mitochondrial translation"/>
    <property type="evidence" value="ECO:0007669"/>
    <property type="project" value="UniProtKB-ARBA"/>
</dbReference>
<keyword evidence="5" id="KW-1185">Reference proteome</keyword>
<organism evidence="4 5">
    <name type="scientific">Antrodiella citrinella</name>
    <dbReference type="NCBI Taxonomy" id="2447956"/>
    <lineage>
        <taxon>Eukaryota</taxon>
        <taxon>Fungi</taxon>
        <taxon>Dikarya</taxon>
        <taxon>Basidiomycota</taxon>
        <taxon>Agaricomycotina</taxon>
        <taxon>Agaricomycetes</taxon>
        <taxon>Polyporales</taxon>
        <taxon>Steccherinaceae</taxon>
        <taxon>Antrodiella</taxon>
    </lineage>
</organism>
<dbReference type="Gene3D" id="1.20.58.410">
    <property type="entry name" value="Release factor"/>
    <property type="match status" value="1"/>
</dbReference>
<dbReference type="FunFam" id="3.30.160.20:FF:000004">
    <property type="entry name" value="Peptide chain release factor 1"/>
    <property type="match status" value="1"/>
</dbReference>